<gene>
    <name evidence="2" type="ORF">EHSB41UT_00206</name>
</gene>
<dbReference type="OrthoDB" id="6245912at2"/>
<evidence type="ECO:0000313" key="2">
    <source>
        <dbReference type="EMBL" id="SMA32917.1"/>
    </source>
</evidence>
<dbReference type="GO" id="GO:0031072">
    <property type="term" value="F:heat shock protein binding"/>
    <property type="evidence" value="ECO:0007669"/>
    <property type="project" value="InterPro"/>
</dbReference>
<keyword evidence="3" id="KW-1185">Reference proteome</keyword>
<name>A0A1X7AE26_9GAMM</name>
<dbReference type="AlphaFoldDB" id="A0A1X7AE26"/>
<dbReference type="GO" id="GO:0051082">
    <property type="term" value="F:unfolded protein binding"/>
    <property type="evidence" value="ECO:0007669"/>
    <property type="project" value="InterPro"/>
</dbReference>
<dbReference type="PANTHER" id="PTHR48465:SF1">
    <property type="entry name" value="PROTEIN SSUH2 HOMOLOG"/>
    <property type="match status" value="1"/>
</dbReference>
<evidence type="ECO:0000256" key="1">
    <source>
        <dbReference type="SAM" id="Phobius"/>
    </source>
</evidence>
<dbReference type="InterPro" id="IPR001305">
    <property type="entry name" value="HSP_DnaJ_Cys-rich_dom"/>
</dbReference>
<feature type="transmembrane region" description="Helical" evidence="1">
    <location>
        <begin position="527"/>
        <end position="547"/>
    </location>
</feature>
<proteinExistence type="predicted"/>
<evidence type="ECO:0000313" key="3">
    <source>
        <dbReference type="Proteomes" id="UP000196573"/>
    </source>
</evidence>
<dbReference type="SUPFAM" id="SSF57184">
    <property type="entry name" value="Growth factor receptor domain"/>
    <property type="match status" value="1"/>
</dbReference>
<feature type="transmembrane region" description="Helical" evidence="1">
    <location>
        <begin position="477"/>
        <end position="493"/>
    </location>
</feature>
<evidence type="ECO:0008006" key="4">
    <source>
        <dbReference type="Google" id="ProtNLM"/>
    </source>
</evidence>
<sequence>MNSVEQLAKRINNKIFEETGEKTDVQIHDADRRNSEIRFSYGWKLSYSLDYMSLGSSHPRQGLDCGSPAGAQVQANERLSYYQSGRDDRFIRKLREKAPATVDGFRQGNMNLGNDGQLYFGSESCSGCHGRGENTCYSCTNGSTMCNTCYGRGTVQEMRYINNQNQMVTNTCNSCGGRGKINCYACYGKGKTQCSTCSGSGKQYSGFYISVSAKRGSSYSIQDPSPHHWTELYVRIADRQISNFLSDISIKEVADRNYTIAYEMQAVLPTLECNATIPAGTTGMQLIGRQDHVINAGCIMDATVWERAINLGHGDYALRDRNILNMPAVEEMLRKHESDEDSALVGSRWISEDVYEAVVDKYESFVGDLKKNNKQGLWKTVLGGYFMVLLAFVVPLFLIGIFIPEAAVGMSSYLRSFDISDLHLLNLHETVPYHISRFPYGGIGTDDLFIWITGVLIWAGLLQTIHKKKRSKMETTFHFLIWFWLCPYMYRWGQMMVELVSDKFGKPTEFTHVEWYKFGLEMLIQNWPQIVTFSIATAFVLISWRYWQKKDTAIKQYRSDILSARFSLKTE</sequence>
<keyword evidence="1" id="KW-0812">Transmembrane</keyword>
<organism evidence="2 3">
    <name type="scientific">Parendozoicomonas haliclonae</name>
    <dbReference type="NCBI Taxonomy" id="1960125"/>
    <lineage>
        <taxon>Bacteria</taxon>
        <taxon>Pseudomonadati</taxon>
        <taxon>Pseudomonadota</taxon>
        <taxon>Gammaproteobacteria</taxon>
        <taxon>Oceanospirillales</taxon>
        <taxon>Endozoicomonadaceae</taxon>
        <taxon>Parendozoicomonas</taxon>
    </lineage>
</organism>
<reference evidence="2 3" key="1">
    <citation type="submission" date="2017-03" db="EMBL/GenBank/DDBJ databases">
        <authorList>
            <person name="Afonso C.L."/>
            <person name="Miller P.J."/>
            <person name="Scott M.A."/>
            <person name="Spackman E."/>
            <person name="Goraichik I."/>
            <person name="Dimitrov K.M."/>
            <person name="Suarez D.L."/>
            <person name="Swayne D.E."/>
        </authorList>
    </citation>
    <scope>NUCLEOTIDE SEQUENCE [LARGE SCALE GENOMIC DNA]</scope>
    <source>
        <strain evidence="2">SB41UT1</strain>
    </source>
</reference>
<keyword evidence="1" id="KW-0472">Membrane</keyword>
<protein>
    <recommendedName>
        <fullName evidence="4">CR-type domain-containing protein</fullName>
    </recommendedName>
</protein>
<dbReference type="Proteomes" id="UP000196573">
    <property type="component" value="Unassembled WGS sequence"/>
</dbReference>
<feature type="transmembrane region" description="Helical" evidence="1">
    <location>
        <begin position="380"/>
        <end position="403"/>
    </location>
</feature>
<dbReference type="PANTHER" id="PTHR48465">
    <property type="entry name" value="PROTEIN SSUH2 HOMOLOG"/>
    <property type="match status" value="1"/>
</dbReference>
<dbReference type="EMBL" id="FWPT01000001">
    <property type="protein sequence ID" value="SMA32917.1"/>
    <property type="molecule type" value="Genomic_DNA"/>
</dbReference>
<dbReference type="InterPro" id="IPR052789">
    <property type="entry name" value="SSUH2_homolog"/>
</dbReference>
<feature type="transmembrane region" description="Helical" evidence="1">
    <location>
        <begin position="448"/>
        <end position="465"/>
    </location>
</feature>
<dbReference type="InterPro" id="IPR009030">
    <property type="entry name" value="Growth_fac_rcpt_cys_sf"/>
</dbReference>
<keyword evidence="1" id="KW-1133">Transmembrane helix</keyword>
<accession>A0A1X7AE26</accession>
<dbReference type="CDD" id="cd10719">
    <property type="entry name" value="DnaJ_zf"/>
    <property type="match status" value="1"/>
</dbReference>
<dbReference type="RefSeq" id="WP_087106028.1">
    <property type="nucleotide sequence ID" value="NZ_CBCSCN010000019.1"/>
</dbReference>